<accession>A0A9X9MA26</accession>
<feature type="domain" description="Large ribosomal subunit protein uL23 N-terminal" evidence="2">
    <location>
        <begin position="17"/>
        <end position="44"/>
    </location>
</feature>
<feature type="region of interest" description="Disordered" evidence="1">
    <location>
        <begin position="1"/>
        <end position="22"/>
    </location>
</feature>
<evidence type="ECO:0000256" key="1">
    <source>
        <dbReference type="SAM" id="MobiDB-lite"/>
    </source>
</evidence>
<protein>
    <recommendedName>
        <fullName evidence="2">Large ribosomal subunit protein uL23 N-terminal domain-containing protein</fullName>
    </recommendedName>
</protein>
<organism evidence="3 4">
    <name type="scientific">Gulo gulo</name>
    <name type="common">Wolverine</name>
    <name type="synonym">Gluton</name>
    <dbReference type="NCBI Taxonomy" id="48420"/>
    <lineage>
        <taxon>Eukaryota</taxon>
        <taxon>Metazoa</taxon>
        <taxon>Chordata</taxon>
        <taxon>Craniata</taxon>
        <taxon>Vertebrata</taxon>
        <taxon>Euteleostomi</taxon>
        <taxon>Mammalia</taxon>
        <taxon>Eutheria</taxon>
        <taxon>Laurasiatheria</taxon>
        <taxon>Carnivora</taxon>
        <taxon>Caniformia</taxon>
        <taxon>Musteloidea</taxon>
        <taxon>Mustelidae</taxon>
        <taxon>Guloninae</taxon>
        <taxon>Gulo</taxon>
    </lineage>
</organism>
<evidence type="ECO:0000313" key="3">
    <source>
        <dbReference type="EMBL" id="VCX40398.1"/>
    </source>
</evidence>
<name>A0A9X9MA26_GULGU</name>
<feature type="compositionally biased region" description="Polar residues" evidence="1">
    <location>
        <begin position="41"/>
        <end position="52"/>
    </location>
</feature>
<reference evidence="3 4" key="1">
    <citation type="submission" date="2018-10" db="EMBL/GenBank/DDBJ databases">
        <authorList>
            <person name="Ekblom R."/>
            <person name="Jareborg N."/>
        </authorList>
    </citation>
    <scope>NUCLEOTIDE SEQUENCE [LARGE SCALE GENOMIC DNA]</scope>
    <source>
        <tissue evidence="3">Muscle</tissue>
    </source>
</reference>
<proteinExistence type="predicted"/>
<dbReference type="Proteomes" id="UP000269945">
    <property type="component" value="Unassembled WGS sequence"/>
</dbReference>
<sequence length="74" mass="8003">MVPEAEKEAPTPTKAEAKGKALTAKKAVLKAIHSHKKKIHTSPTIPLTQDSASPKAAPIPQKEHLKHAQSLHHH</sequence>
<feature type="compositionally biased region" description="Basic and acidic residues" evidence="1">
    <location>
        <begin position="1"/>
        <end position="19"/>
    </location>
</feature>
<evidence type="ECO:0000313" key="4">
    <source>
        <dbReference type="Proteomes" id="UP000269945"/>
    </source>
</evidence>
<feature type="compositionally biased region" description="Basic residues" evidence="1">
    <location>
        <begin position="64"/>
        <end position="74"/>
    </location>
</feature>
<dbReference type="AlphaFoldDB" id="A0A9X9MA26"/>
<gene>
    <name evidence="3" type="ORF">BN2614_LOCUS5</name>
</gene>
<keyword evidence="4" id="KW-1185">Reference proteome</keyword>
<feature type="region of interest" description="Disordered" evidence="1">
    <location>
        <begin position="34"/>
        <end position="74"/>
    </location>
</feature>
<dbReference type="Pfam" id="PF03939">
    <property type="entry name" value="Ribosomal_L23eN"/>
    <property type="match status" value="1"/>
</dbReference>
<evidence type="ECO:0000259" key="2">
    <source>
        <dbReference type="Pfam" id="PF03939"/>
    </source>
</evidence>
<dbReference type="EMBL" id="CYRY02045105">
    <property type="protein sequence ID" value="VCX40398.1"/>
    <property type="molecule type" value="Genomic_DNA"/>
</dbReference>
<dbReference type="InterPro" id="IPR005633">
    <property type="entry name" value="Ribosomal_uL23_N"/>
</dbReference>
<comment type="caution">
    <text evidence="3">The sequence shown here is derived from an EMBL/GenBank/DDBJ whole genome shotgun (WGS) entry which is preliminary data.</text>
</comment>